<feature type="transmembrane region" description="Helical" evidence="1">
    <location>
        <begin position="166"/>
        <end position="189"/>
    </location>
</feature>
<keyword evidence="1" id="KW-1133">Transmembrane helix</keyword>
<sequence length="465" mass="53581">MKKHLLILISAVVFTALFYNESVGINLSLFGFFLLLLTWFQFPKAKKNANFLLVSICCLLILISNAWLFGPETFIMTFLSLALLRVYAQYPTFKLPFTVLAVPAQGLATFARVFLPQPGLAIPATSKAVFLKKMVAYAIIPFLFIIGFVSIYILNSDFLSNVFLNFNFNINVFLIVIFLLGFYLSFSFWDGWIYSGLQQFSASCKDGLSYKEDENAYMPEKVEINSGVITFSILNVLLILFIGIYAYEQFFIPQNFANLSIQTHQRVNSLIVSILMAVVVILYFFRNRLNFSKHNKNLKKIVFGWIVLNSLLVCLTAIKTVDYIVHLGLTYQRLGVLCFLAVCLVGLFFTYVKVKHVKTTFYLLNKMSWVVYVSLIVVSVPNWSALITQYNLQQPNVDLEYLTYAVRYNENQMLLHYKTQPDSEQYRNAYFNILKKQNFGFLSKELYYETIKLDDFPKPIKAEVD</sequence>
<name>A0ABY6LYI0_9FLAO</name>
<keyword evidence="1" id="KW-0472">Membrane</keyword>
<evidence type="ECO:0000256" key="1">
    <source>
        <dbReference type="SAM" id="Phobius"/>
    </source>
</evidence>
<dbReference type="Proteomes" id="UP001163328">
    <property type="component" value="Chromosome"/>
</dbReference>
<feature type="transmembrane region" description="Helical" evidence="1">
    <location>
        <begin position="25"/>
        <end position="42"/>
    </location>
</feature>
<accession>A0ABY6LYI0</accession>
<feature type="transmembrane region" description="Helical" evidence="1">
    <location>
        <begin position="267"/>
        <end position="285"/>
    </location>
</feature>
<evidence type="ECO:0000313" key="3">
    <source>
        <dbReference type="Proteomes" id="UP001163328"/>
    </source>
</evidence>
<dbReference type="InterPro" id="IPR025291">
    <property type="entry name" value="DUF4153"/>
</dbReference>
<dbReference type="Pfam" id="PF13687">
    <property type="entry name" value="DUF4153"/>
    <property type="match status" value="1"/>
</dbReference>
<feature type="transmembrane region" description="Helical" evidence="1">
    <location>
        <begin position="297"/>
        <end position="318"/>
    </location>
</feature>
<dbReference type="EMBL" id="CP081495">
    <property type="protein sequence ID" value="UYW01387.1"/>
    <property type="molecule type" value="Genomic_DNA"/>
</dbReference>
<feature type="transmembrane region" description="Helical" evidence="1">
    <location>
        <begin position="135"/>
        <end position="154"/>
    </location>
</feature>
<feature type="transmembrane region" description="Helical" evidence="1">
    <location>
        <begin position="49"/>
        <end position="69"/>
    </location>
</feature>
<proteinExistence type="predicted"/>
<feature type="transmembrane region" description="Helical" evidence="1">
    <location>
        <begin position="330"/>
        <end position="351"/>
    </location>
</feature>
<reference evidence="2" key="1">
    <citation type="submission" date="2021-08" db="EMBL/GenBank/DDBJ databases">
        <title>Flavobacterium sp. strain CC-SYL302.</title>
        <authorList>
            <person name="Lin S.-Y."/>
            <person name="Lee T.-H."/>
            <person name="Young C.-C."/>
        </authorList>
    </citation>
    <scope>NUCLEOTIDE SEQUENCE</scope>
    <source>
        <strain evidence="2">CC-SYL302</strain>
    </source>
</reference>
<keyword evidence="3" id="KW-1185">Reference proteome</keyword>
<dbReference type="RefSeq" id="WP_264433855.1">
    <property type="nucleotide sequence ID" value="NZ_CP081495.1"/>
</dbReference>
<feature type="transmembrane region" description="Helical" evidence="1">
    <location>
        <begin position="363"/>
        <end position="383"/>
    </location>
</feature>
<organism evidence="2 3">
    <name type="scientific">Flavobacterium agricola</name>
    <dbReference type="NCBI Taxonomy" id="2870839"/>
    <lineage>
        <taxon>Bacteria</taxon>
        <taxon>Pseudomonadati</taxon>
        <taxon>Bacteroidota</taxon>
        <taxon>Flavobacteriia</taxon>
        <taxon>Flavobacteriales</taxon>
        <taxon>Flavobacteriaceae</taxon>
        <taxon>Flavobacterium</taxon>
    </lineage>
</organism>
<feature type="transmembrane region" description="Helical" evidence="1">
    <location>
        <begin position="228"/>
        <end position="247"/>
    </location>
</feature>
<keyword evidence="1" id="KW-0812">Transmembrane</keyword>
<gene>
    <name evidence="2" type="ORF">K5I29_13315</name>
</gene>
<protein>
    <submittedName>
        <fullName evidence="2">DUF4173 domain-containing protein</fullName>
    </submittedName>
</protein>
<evidence type="ECO:0000313" key="2">
    <source>
        <dbReference type="EMBL" id="UYW01387.1"/>
    </source>
</evidence>